<comment type="caution">
    <text evidence="1">The sequence shown here is derived from an EMBL/GenBank/DDBJ whole genome shotgun (WGS) entry which is preliminary data.</text>
</comment>
<organism evidence="1 2">
    <name type="scientific">[Phormidium ambiguum] IAM M-71</name>
    <dbReference type="NCBI Taxonomy" id="454136"/>
    <lineage>
        <taxon>Bacteria</taxon>
        <taxon>Bacillati</taxon>
        <taxon>Cyanobacteriota</taxon>
        <taxon>Cyanophyceae</taxon>
        <taxon>Oscillatoriophycideae</taxon>
        <taxon>Aerosakkonematales</taxon>
        <taxon>Aerosakkonemataceae</taxon>
        <taxon>Floridanema</taxon>
    </lineage>
</organism>
<sequence length="73" mass="8821">MTKNNDQSIHAEINKYCEQWIEGLIIDFDKEDKGWYWRYYAIDVRLRNKYFQSPIEALIHFTAYIASEIEIDG</sequence>
<evidence type="ECO:0000313" key="2">
    <source>
        <dbReference type="Proteomes" id="UP000185860"/>
    </source>
</evidence>
<dbReference type="Proteomes" id="UP000185860">
    <property type="component" value="Unassembled WGS sequence"/>
</dbReference>
<dbReference type="AlphaFoldDB" id="A0A1U7IM15"/>
<evidence type="ECO:0000313" key="1">
    <source>
        <dbReference type="EMBL" id="OKH38333.1"/>
    </source>
</evidence>
<dbReference type="STRING" id="454136.NIES2119_09865"/>
<name>A0A1U7IM15_9CYAN</name>
<dbReference type="RefSeq" id="WP_073593300.1">
    <property type="nucleotide sequence ID" value="NZ_MRCE01000008.1"/>
</dbReference>
<accession>A0A1U7IM15</accession>
<proteinExistence type="predicted"/>
<gene>
    <name evidence="1" type="ORF">NIES2119_09865</name>
</gene>
<reference evidence="1 2" key="1">
    <citation type="submission" date="2016-11" db="EMBL/GenBank/DDBJ databases">
        <title>Draft Genome Sequences of Nine Cyanobacterial Strains from Diverse Habitats.</title>
        <authorList>
            <person name="Zhu T."/>
            <person name="Hou S."/>
            <person name="Lu X."/>
            <person name="Hess W.R."/>
        </authorList>
    </citation>
    <scope>NUCLEOTIDE SEQUENCE [LARGE SCALE GENOMIC DNA]</scope>
    <source>
        <strain evidence="1 2">IAM M-71</strain>
    </source>
</reference>
<protein>
    <submittedName>
        <fullName evidence="1">Uncharacterized protein</fullName>
    </submittedName>
</protein>
<dbReference type="EMBL" id="MRCE01000008">
    <property type="protein sequence ID" value="OKH38333.1"/>
    <property type="molecule type" value="Genomic_DNA"/>
</dbReference>